<dbReference type="GO" id="GO:0005829">
    <property type="term" value="C:cytosol"/>
    <property type="evidence" value="ECO:0007669"/>
    <property type="project" value="TreeGrafter"/>
</dbReference>
<reference evidence="16 18" key="2">
    <citation type="submission" date="2020-06" db="EMBL/GenBank/DDBJ databases">
        <authorList>
            <person name="Voronona O.L."/>
            <person name="Aksenova E.I."/>
            <person name="Kunda M.S."/>
            <person name="Semenov A.N."/>
            <person name="Ryzhova N."/>
        </authorList>
    </citation>
    <scope>NUCLEOTIDE SEQUENCE [LARGE SCALE GENOMIC DNA]</scope>
    <source>
        <strain evidence="16 18">MPKMM3633</strain>
    </source>
</reference>
<gene>
    <name evidence="10 15" type="primary">grpE</name>
    <name evidence="14" type="ORF">A8139_05750</name>
    <name evidence="15" type="ORF">ABKW32_12290</name>
    <name evidence="16" type="ORF">MP3633_0425</name>
</gene>
<dbReference type="GO" id="GO:0000774">
    <property type="term" value="F:adenyl-nucleotide exchange factor activity"/>
    <property type="evidence" value="ECO:0007669"/>
    <property type="project" value="InterPro"/>
</dbReference>
<dbReference type="NCBIfam" id="NF010738">
    <property type="entry name" value="PRK14140.1"/>
    <property type="match status" value="1"/>
</dbReference>
<dbReference type="InterPro" id="IPR000740">
    <property type="entry name" value="GrpE"/>
</dbReference>
<dbReference type="EMBL" id="JBDYKN010000010">
    <property type="protein sequence ID" value="MEP7730233.1"/>
    <property type="molecule type" value="Genomic_DNA"/>
</dbReference>
<dbReference type="PROSITE" id="PS01071">
    <property type="entry name" value="GRPE"/>
    <property type="match status" value="1"/>
</dbReference>
<comment type="similarity">
    <text evidence="2 10 12">Belongs to the GrpE family.</text>
</comment>
<feature type="region of interest" description="Disordered" evidence="13">
    <location>
        <begin position="1"/>
        <end position="25"/>
    </location>
</feature>
<dbReference type="RefSeq" id="WP_112136387.1">
    <property type="nucleotide sequence ID" value="NZ_BAAAEF010000009.1"/>
</dbReference>
<accession>A0A2Z4PR61</accession>
<evidence type="ECO:0000256" key="6">
    <source>
        <dbReference type="ARBA" id="ARBA00023186"/>
    </source>
</evidence>
<proteinExistence type="inferred from homology"/>
<dbReference type="HAMAP" id="MF_01151">
    <property type="entry name" value="GrpE"/>
    <property type="match status" value="1"/>
</dbReference>
<dbReference type="GO" id="GO:0051082">
    <property type="term" value="F:unfolded protein binding"/>
    <property type="evidence" value="ECO:0007669"/>
    <property type="project" value="TreeGrafter"/>
</dbReference>
<evidence type="ECO:0000256" key="11">
    <source>
        <dbReference type="RuleBase" id="RU000639"/>
    </source>
</evidence>
<dbReference type="Gene3D" id="3.90.20.20">
    <property type="match status" value="1"/>
</dbReference>
<dbReference type="AlphaFoldDB" id="A0A2Z4PR61"/>
<dbReference type="GO" id="GO:0051087">
    <property type="term" value="F:protein-folding chaperone binding"/>
    <property type="evidence" value="ECO:0007669"/>
    <property type="project" value="InterPro"/>
</dbReference>
<evidence type="ECO:0000313" key="16">
    <source>
        <dbReference type="EMBL" id="QKK79163.1"/>
    </source>
</evidence>
<keyword evidence="4 10" id="KW-0963">Cytoplasm</keyword>
<dbReference type="KEGG" id="mpri:MP3633_0425"/>
<evidence type="ECO:0000256" key="8">
    <source>
        <dbReference type="ARBA" id="ARBA00072274"/>
    </source>
</evidence>
<dbReference type="NCBIfam" id="NF010748">
    <property type="entry name" value="PRK14150.1"/>
    <property type="match status" value="1"/>
</dbReference>
<dbReference type="EMBL" id="CP054301">
    <property type="protein sequence ID" value="QKK79163.1"/>
    <property type="molecule type" value="Genomic_DNA"/>
</dbReference>
<evidence type="ECO:0000256" key="4">
    <source>
        <dbReference type="ARBA" id="ARBA00022490"/>
    </source>
</evidence>
<evidence type="ECO:0000313" key="18">
    <source>
        <dbReference type="Proteomes" id="UP000509371"/>
    </source>
</evidence>
<evidence type="ECO:0000313" key="15">
    <source>
        <dbReference type="EMBL" id="MEP7730233.1"/>
    </source>
</evidence>
<dbReference type="PANTHER" id="PTHR21237">
    <property type="entry name" value="GRPE PROTEIN"/>
    <property type="match status" value="1"/>
</dbReference>
<dbReference type="Proteomes" id="UP000509371">
    <property type="component" value="Chromosome"/>
</dbReference>
<protein>
    <recommendedName>
        <fullName evidence="8 10">Protein GrpE</fullName>
    </recommendedName>
    <alternativeName>
        <fullName evidence="9 10">HSP-70 cofactor</fullName>
    </alternativeName>
</protein>
<evidence type="ECO:0000256" key="1">
    <source>
        <dbReference type="ARBA" id="ARBA00004496"/>
    </source>
</evidence>
<dbReference type="CDD" id="cd00446">
    <property type="entry name" value="GrpE"/>
    <property type="match status" value="1"/>
</dbReference>
<dbReference type="Proteomes" id="UP000249898">
    <property type="component" value="Chromosome"/>
</dbReference>
<dbReference type="SUPFAM" id="SSF51064">
    <property type="entry name" value="Head domain of nucleotide exchange factor GrpE"/>
    <property type="match status" value="1"/>
</dbReference>
<sequence length="192" mass="21244">MSEQQKNPNLDAEQVLKSETQNETVEELLEPEVELLEEVTENDELAKALEEVAQYKEAALRAHADAQNVRRRAEQDVEKAHKFGVEKFAKAIVGVADNLERALTSAPETGESDPVREGVELTLKDLLETLARFEVAVVDPHGEPFDPALHQAITMMPNPELEPNTVMDVVQKGYTLHGRLLRPAMVVVSSAA</sequence>
<evidence type="ECO:0000256" key="9">
    <source>
        <dbReference type="ARBA" id="ARBA00076414"/>
    </source>
</evidence>
<dbReference type="Proteomes" id="UP001471651">
    <property type="component" value="Unassembled WGS sequence"/>
</dbReference>
<evidence type="ECO:0000313" key="14">
    <source>
        <dbReference type="EMBL" id="AWX99553.1"/>
    </source>
</evidence>
<evidence type="ECO:0000256" key="12">
    <source>
        <dbReference type="RuleBase" id="RU004478"/>
    </source>
</evidence>
<dbReference type="SUPFAM" id="SSF58014">
    <property type="entry name" value="Coiled-coil domain of nucleotide exchange factor GrpE"/>
    <property type="match status" value="1"/>
</dbReference>
<dbReference type="FunFam" id="2.30.22.10:FF:000001">
    <property type="entry name" value="Protein GrpE"/>
    <property type="match status" value="1"/>
</dbReference>
<keyword evidence="19" id="KW-1185">Reference proteome</keyword>
<comment type="subunit">
    <text evidence="3 10">Homodimer.</text>
</comment>
<evidence type="ECO:0000313" key="19">
    <source>
        <dbReference type="Proteomes" id="UP001471651"/>
    </source>
</evidence>
<comment type="function">
    <text evidence="7 10 11">Participates actively in the response to hyperosmotic and heat shock by preventing the aggregation of stress-denatured proteins, in association with DnaK and GrpE. It is the nucleotide exchange factor for DnaK and may function as a thermosensor. Unfolded proteins bind initially to DnaJ; upon interaction with the DnaJ-bound protein, DnaK hydrolyzes its bound ATP, resulting in the formation of a stable complex. GrpE releases ADP from DnaK; ATP binding to DnaK triggers the release of the substrate protein, thus completing the reaction cycle. Several rounds of ATP-dependent interactions between DnaJ, DnaK and GrpE are required for fully efficient folding.</text>
</comment>
<dbReference type="Pfam" id="PF01025">
    <property type="entry name" value="GrpE"/>
    <property type="match status" value="1"/>
</dbReference>
<dbReference type="NCBIfam" id="NF010737">
    <property type="entry name" value="PRK14139.1"/>
    <property type="match status" value="1"/>
</dbReference>
<comment type="subcellular location">
    <subcellularLocation>
        <location evidence="1 10">Cytoplasm</location>
    </subcellularLocation>
</comment>
<evidence type="ECO:0000256" key="13">
    <source>
        <dbReference type="SAM" id="MobiDB-lite"/>
    </source>
</evidence>
<organism evidence="14 17">
    <name type="scientific">Marinomonas primoryensis</name>
    <dbReference type="NCBI Taxonomy" id="178399"/>
    <lineage>
        <taxon>Bacteria</taxon>
        <taxon>Pseudomonadati</taxon>
        <taxon>Pseudomonadota</taxon>
        <taxon>Gammaproteobacteria</taxon>
        <taxon>Oceanospirillales</taxon>
        <taxon>Oceanospirillaceae</taxon>
        <taxon>Marinomonas</taxon>
    </lineage>
</organism>
<evidence type="ECO:0000256" key="5">
    <source>
        <dbReference type="ARBA" id="ARBA00023016"/>
    </source>
</evidence>
<dbReference type="GO" id="GO:0006457">
    <property type="term" value="P:protein folding"/>
    <property type="evidence" value="ECO:0007669"/>
    <property type="project" value="InterPro"/>
</dbReference>
<dbReference type="GO" id="GO:0042803">
    <property type="term" value="F:protein homodimerization activity"/>
    <property type="evidence" value="ECO:0007669"/>
    <property type="project" value="InterPro"/>
</dbReference>
<dbReference type="OrthoDB" id="9789811at2"/>
<dbReference type="PRINTS" id="PR00773">
    <property type="entry name" value="GRPEPROTEIN"/>
</dbReference>
<dbReference type="PANTHER" id="PTHR21237:SF23">
    <property type="entry name" value="GRPE PROTEIN HOMOLOG, MITOCHONDRIAL"/>
    <property type="match status" value="1"/>
</dbReference>
<dbReference type="InterPro" id="IPR009012">
    <property type="entry name" value="GrpE_head"/>
</dbReference>
<evidence type="ECO:0000256" key="10">
    <source>
        <dbReference type="HAMAP-Rule" id="MF_01151"/>
    </source>
</evidence>
<dbReference type="EMBL" id="CP016181">
    <property type="protein sequence ID" value="AWX99553.1"/>
    <property type="molecule type" value="Genomic_DNA"/>
</dbReference>
<dbReference type="Gene3D" id="2.30.22.10">
    <property type="entry name" value="Head domain of nucleotide exchange factor GrpE"/>
    <property type="match status" value="1"/>
</dbReference>
<evidence type="ECO:0000313" key="17">
    <source>
        <dbReference type="Proteomes" id="UP000249898"/>
    </source>
</evidence>
<reference evidence="15 19" key="3">
    <citation type="submission" date="2024-05" db="EMBL/GenBank/DDBJ databases">
        <authorList>
            <person name="Busch G.E."/>
            <person name="Sharma I."/>
        </authorList>
    </citation>
    <scope>NUCLEOTIDE SEQUENCE [LARGE SCALE GENOMIC DNA]</scope>
    <source>
        <strain evidence="15 19">23GB23</strain>
    </source>
</reference>
<reference evidence="14 17" key="1">
    <citation type="submission" date="2016-06" db="EMBL/GenBank/DDBJ databases">
        <title>The sequenced genome of the ice-adhering bacterium Marinomonas primoryensis, from Antarctica.</title>
        <authorList>
            <person name="Graham L."/>
            <person name="Vance T.D.R."/>
            <person name="Davies P.L."/>
        </authorList>
    </citation>
    <scope>NUCLEOTIDE SEQUENCE [LARGE SCALE GENOMIC DNA]</scope>
    <source>
        <strain evidence="14 17">AceL</strain>
    </source>
</reference>
<evidence type="ECO:0000256" key="7">
    <source>
        <dbReference type="ARBA" id="ARBA00053401"/>
    </source>
</evidence>
<keyword evidence="6 10" id="KW-0143">Chaperone</keyword>
<name>A0A2Z4PR61_9GAMM</name>
<keyword evidence="5 10" id="KW-0346">Stress response</keyword>
<evidence type="ECO:0000256" key="2">
    <source>
        <dbReference type="ARBA" id="ARBA00009054"/>
    </source>
</evidence>
<evidence type="ECO:0000256" key="3">
    <source>
        <dbReference type="ARBA" id="ARBA00011738"/>
    </source>
</evidence>
<dbReference type="InterPro" id="IPR013805">
    <property type="entry name" value="GrpE_CC"/>
</dbReference>